<keyword evidence="1" id="KW-0001">2Fe-2S</keyword>
<dbReference type="PROSITE" id="PS51296">
    <property type="entry name" value="RIESKE"/>
    <property type="match status" value="1"/>
</dbReference>
<sequence length="147" mass="15506">MRPAEGATAPAAPAAPATHTTQAASTTRAAPAARTSTTPPRIRVEFDRSRHNALIAGDDIYFAMDRGRAVHVLSSACPHRGGPLHLGDIEGERLRCPWHGSLFPVGRLCDRSHPAVRVGSTVTVYLPASEHPPVPVHTMVRAGVSAA</sequence>
<accession>A0A345HLW9</accession>
<dbReference type="RefSeq" id="WP_114659060.1">
    <property type="nucleotide sequence ID" value="NZ_CP031194.1"/>
</dbReference>
<proteinExistence type="predicted"/>
<dbReference type="InterPro" id="IPR036922">
    <property type="entry name" value="Rieske_2Fe-2S_sf"/>
</dbReference>
<evidence type="ECO:0000256" key="4">
    <source>
        <dbReference type="ARBA" id="ARBA00023014"/>
    </source>
</evidence>
<feature type="region of interest" description="Disordered" evidence="5">
    <location>
        <begin position="1"/>
        <end position="39"/>
    </location>
</feature>
<dbReference type="EMBL" id="CP031194">
    <property type="protein sequence ID" value="AXG77693.1"/>
    <property type="molecule type" value="Genomic_DNA"/>
</dbReference>
<keyword evidence="4" id="KW-0411">Iron-sulfur</keyword>
<dbReference type="GO" id="GO:0046872">
    <property type="term" value="F:metal ion binding"/>
    <property type="evidence" value="ECO:0007669"/>
    <property type="project" value="UniProtKB-KW"/>
</dbReference>
<name>A0A345HLW9_9ACTN</name>
<dbReference type="GO" id="GO:0051537">
    <property type="term" value="F:2 iron, 2 sulfur cluster binding"/>
    <property type="evidence" value="ECO:0007669"/>
    <property type="project" value="UniProtKB-KW"/>
</dbReference>
<evidence type="ECO:0000256" key="1">
    <source>
        <dbReference type="ARBA" id="ARBA00022714"/>
    </source>
</evidence>
<dbReference type="GO" id="GO:0016705">
    <property type="term" value="F:oxidoreductase activity, acting on paired donors, with incorporation or reduction of molecular oxygen"/>
    <property type="evidence" value="ECO:0007669"/>
    <property type="project" value="UniProtKB-ARBA"/>
</dbReference>
<dbReference type="Pfam" id="PF00355">
    <property type="entry name" value="Rieske"/>
    <property type="match status" value="1"/>
</dbReference>
<feature type="domain" description="Rieske" evidence="6">
    <location>
        <begin position="55"/>
        <end position="124"/>
    </location>
</feature>
<keyword evidence="2" id="KW-0479">Metal-binding</keyword>
<keyword evidence="3" id="KW-0408">Iron</keyword>
<evidence type="ECO:0000256" key="5">
    <source>
        <dbReference type="SAM" id="MobiDB-lite"/>
    </source>
</evidence>
<keyword evidence="8" id="KW-1185">Reference proteome</keyword>
<evidence type="ECO:0000259" key="6">
    <source>
        <dbReference type="PROSITE" id="PS51296"/>
    </source>
</evidence>
<dbReference type="AlphaFoldDB" id="A0A345HLW9"/>
<dbReference type="SUPFAM" id="SSF50022">
    <property type="entry name" value="ISP domain"/>
    <property type="match status" value="1"/>
</dbReference>
<dbReference type="InterPro" id="IPR017941">
    <property type="entry name" value="Rieske_2Fe-2S"/>
</dbReference>
<evidence type="ECO:0000256" key="2">
    <source>
        <dbReference type="ARBA" id="ARBA00022723"/>
    </source>
</evidence>
<evidence type="ECO:0000313" key="7">
    <source>
        <dbReference type="EMBL" id="AXG77693.1"/>
    </source>
</evidence>
<protein>
    <recommendedName>
        <fullName evidence="6">Rieske domain-containing protein</fullName>
    </recommendedName>
</protein>
<dbReference type="KEGG" id="spad:DVK44_08265"/>
<evidence type="ECO:0000313" key="8">
    <source>
        <dbReference type="Proteomes" id="UP000253868"/>
    </source>
</evidence>
<organism evidence="7 8">
    <name type="scientific">Streptomyces paludis</name>
    <dbReference type="NCBI Taxonomy" id="2282738"/>
    <lineage>
        <taxon>Bacteria</taxon>
        <taxon>Bacillati</taxon>
        <taxon>Actinomycetota</taxon>
        <taxon>Actinomycetes</taxon>
        <taxon>Kitasatosporales</taxon>
        <taxon>Streptomycetaceae</taxon>
        <taxon>Streptomyces</taxon>
    </lineage>
</organism>
<dbReference type="Proteomes" id="UP000253868">
    <property type="component" value="Chromosome"/>
</dbReference>
<dbReference type="GO" id="GO:0004497">
    <property type="term" value="F:monooxygenase activity"/>
    <property type="evidence" value="ECO:0007669"/>
    <property type="project" value="UniProtKB-ARBA"/>
</dbReference>
<dbReference type="Gene3D" id="2.102.10.10">
    <property type="entry name" value="Rieske [2Fe-2S] iron-sulphur domain"/>
    <property type="match status" value="1"/>
</dbReference>
<gene>
    <name evidence="7" type="ORF">DVK44_08265</name>
</gene>
<dbReference type="CDD" id="cd03467">
    <property type="entry name" value="Rieske"/>
    <property type="match status" value="1"/>
</dbReference>
<dbReference type="OrthoDB" id="147178at2"/>
<evidence type="ECO:0000256" key="3">
    <source>
        <dbReference type="ARBA" id="ARBA00023004"/>
    </source>
</evidence>
<reference evidence="8" key="1">
    <citation type="submission" date="2018-07" db="EMBL/GenBank/DDBJ databases">
        <authorList>
            <person name="Zhao J."/>
        </authorList>
    </citation>
    <scope>NUCLEOTIDE SEQUENCE [LARGE SCALE GENOMIC DNA]</scope>
    <source>
        <strain evidence="8">GSSD-12</strain>
    </source>
</reference>